<dbReference type="AlphaFoldDB" id="A0A9N9FDG9"/>
<dbReference type="EMBL" id="CAJVPV010002497">
    <property type="protein sequence ID" value="CAG8527621.1"/>
    <property type="molecule type" value="Genomic_DNA"/>
</dbReference>
<evidence type="ECO:0000256" key="1">
    <source>
        <dbReference type="SAM" id="MobiDB-lite"/>
    </source>
</evidence>
<protein>
    <submittedName>
        <fullName evidence="2">2714_t:CDS:1</fullName>
    </submittedName>
</protein>
<evidence type="ECO:0000313" key="3">
    <source>
        <dbReference type="Proteomes" id="UP000789342"/>
    </source>
</evidence>
<gene>
    <name evidence="2" type="ORF">AMORRO_LOCUS4515</name>
</gene>
<evidence type="ECO:0000313" key="2">
    <source>
        <dbReference type="EMBL" id="CAG8527621.1"/>
    </source>
</evidence>
<sequence length="67" mass="7699">MIPISTGNTLTETTETISPQESNDRVSSKNWVEMTENEKFVTWLYSGMKGKHDDQTYQSTNQRLRTG</sequence>
<feature type="compositionally biased region" description="Low complexity" evidence="1">
    <location>
        <begin position="1"/>
        <end position="16"/>
    </location>
</feature>
<name>A0A9N9FDG9_9GLOM</name>
<proteinExistence type="predicted"/>
<keyword evidence="3" id="KW-1185">Reference proteome</keyword>
<feature type="region of interest" description="Disordered" evidence="1">
    <location>
        <begin position="1"/>
        <end position="28"/>
    </location>
</feature>
<organism evidence="2 3">
    <name type="scientific">Acaulospora morrowiae</name>
    <dbReference type="NCBI Taxonomy" id="94023"/>
    <lineage>
        <taxon>Eukaryota</taxon>
        <taxon>Fungi</taxon>
        <taxon>Fungi incertae sedis</taxon>
        <taxon>Mucoromycota</taxon>
        <taxon>Glomeromycotina</taxon>
        <taxon>Glomeromycetes</taxon>
        <taxon>Diversisporales</taxon>
        <taxon>Acaulosporaceae</taxon>
        <taxon>Acaulospora</taxon>
    </lineage>
</organism>
<dbReference type="Proteomes" id="UP000789342">
    <property type="component" value="Unassembled WGS sequence"/>
</dbReference>
<accession>A0A9N9FDG9</accession>
<comment type="caution">
    <text evidence="2">The sequence shown here is derived from an EMBL/GenBank/DDBJ whole genome shotgun (WGS) entry which is preliminary data.</text>
</comment>
<reference evidence="2" key="1">
    <citation type="submission" date="2021-06" db="EMBL/GenBank/DDBJ databases">
        <authorList>
            <person name="Kallberg Y."/>
            <person name="Tangrot J."/>
            <person name="Rosling A."/>
        </authorList>
    </citation>
    <scope>NUCLEOTIDE SEQUENCE</scope>
    <source>
        <strain evidence="2">CL551</strain>
    </source>
</reference>